<evidence type="ECO:0000256" key="1">
    <source>
        <dbReference type="SAM" id="Coils"/>
    </source>
</evidence>
<comment type="caution">
    <text evidence="2">The sequence shown here is derived from an EMBL/GenBank/DDBJ whole genome shotgun (WGS) entry which is preliminary data.</text>
</comment>
<evidence type="ECO:0000313" key="3">
    <source>
        <dbReference type="Proteomes" id="UP000579904"/>
    </source>
</evidence>
<feature type="coiled-coil region" evidence="1">
    <location>
        <begin position="95"/>
        <end position="136"/>
    </location>
</feature>
<sequence>PDKNMGITTRKRSCNFVNTPLPCINKVIHHIQEFEVKMEKWLKQYDYVLKKEKIPWLTKHVNAESIEDTWLSSSTKLDSKEAPVSDEDGKTLTLKMEAEALLWEVTELIKRLEAEREEAEKALELEKQRRKMLTMKMDRMSLWRLQELPAAVQKEYEMCLQDILELQWHFDCKHRQLQQVQTQILQAETANRKIQEDIDLMKKHSPLLEEKLKLESEALQDVLQAYEK</sequence>
<dbReference type="PANTHER" id="PTHR35088:SF1">
    <property type="entry name" value="COILED-COIL DOMAIN-CONTAINING PROTEIN 178"/>
    <property type="match status" value="1"/>
</dbReference>
<dbReference type="AlphaFoldDB" id="A0A7L3NTH5"/>
<gene>
    <name evidence="2" type="primary">Ccdc178</name>
    <name evidence="2" type="ORF">OREMEL_R11648</name>
</gene>
<dbReference type="OrthoDB" id="10010556at2759"/>
<feature type="non-terminal residue" evidence="2">
    <location>
        <position position="228"/>
    </location>
</feature>
<evidence type="ECO:0000313" key="2">
    <source>
        <dbReference type="EMBL" id="NXU80541.1"/>
    </source>
</evidence>
<dbReference type="InterPro" id="IPR038826">
    <property type="entry name" value="CCDC178"/>
</dbReference>
<feature type="non-terminal residue" evidence="2">
    <location>
        <position position="1"/>
    </location>
</feature>
<keyword evidence="1" id="KW-0175">Coiled coil</keyword>
<keyword evidence="3" id="KW-1185">Reference proteome</keyword>
<dbReference type="EMBL" id="VZUB01043417">
    <property type="protein sequence ID" value="NXU80541.1"/>
    <property type="molecule type" value="Genomic_DNA"/>
</dbReference>
<proteinExistence type="predicted"/>
<reference evidence="2 3" key="1">
    <citation type="submission" date="2019-09" db="EMBL/GenBank/DDBJ databases">
        <title>Bird 10,000 Genomes (B10K) Project - Family phase.</title>
        <authorList>
            <person name="Zhang G."/>
        </authorList>
    </citation>
    <scope>NUCLEOTIDE SEQUENCE [LARGE SCALE GENOMIC DNA]</scope>
    <source>
        <strain evidence="2">OUT-0002</strain>
    </source>
</reference>
<dbReference type="PANTHER" id="PTHR35088">
    <property type="entry name" value="COILED-COIL DOMAIN-CONTAINING PROTEIN 178"/>
    <property type="match status" value="1"/>
</dbReference>
<accession>A0A7L3NTH5</accession>
<organism evidence="2 3">
    <name type="scientific">Oreotrochilus melanogaster</name>
    <dbReference type="NCBI Taxonomy" id="689266"/>
    <lineage>
        <taxon>Eukaryota</taxon>
        <taxon>Metazoa</taxon>
        <taxon>Chordata</taxon>
        <taxon>Craniata</taxon>
        <taxon>Vertebrata</taxon>
        <taxon>Euteleostomi</taxon>
        <taxon>Archelosauria</taxon>
        <taxon>Archosauria</taxon>
        <taxon>Dinosauria</taxon>
        <taxon>Saurischia</taxon>
        <taxon>Theropoda</taxon>
        <taxon>Coelurosauria</taxon>
        <taxon>Aves</taxon>
        <taxon>Neognathae</taxon>
        <taxon>Neoaves</taxon>
        <taxon>Strisores</taxon>
        <taxon>Apodiformes</taxon>
        <taxon>Trochilidae</taxon>
        <taxon>Oreotrochilus</taxon>
    </lineage>
</organism>
<name>A0A7L3NTH5_9AVES</name>
<dbReference type="Proteomes" id="UP000579904">
    <property type="component" value="Unassembled WGS sequence"/>
</dbReference>
<protein>
    <submittedName>
        <fullName evidence="2">CC178 protein</fullName>
    </submittedName>
</protein>